<feature type="compositionally biased region" description="Basic and acidic residues" evidence="8">
    <location>
        <begin position="89"/>
        <end position="105"/>
    </location>
</feature>
<dbReference type="Pfam" id="PF13771">
    <property type="entry name" value="zf-HC5HC2H"/>
    <property type="match status" value="1"/>
</dbReference>
<dbReference type="Pfam" id="PF17862">
    <property type="entry name" value="AAA_lid_3"/>
    <property type="match status" value="1"/>
</dbReference>
<comment type="caution">
    <text evidence="10">The sequence shown here is derived from an EMBL/GenBank/DDBJ whole genome shotgun (WGS) entry which is preliminary data.</text>
</comment>
<dbReference type="GO" id="GO:0005634">
    <property type="term" value="C:nucleus"/>
    <property type="evidence" value="ECO:0007669"/>
    <property type="project" value="TreeGrafter"/>
</dbReference>
<organism evidence="10 11">
    <name type="scientific">Rhynchospora pubera</name>
    <dbReference type="NCBI Taxonomy" id="906938"/>
    <lineage>
        <taxon>Eukaryota</taxon>
        <taxon>Viridiplantae</taxon>
        <taxon>Streptophyta</taxon>
        <taxon>Embryophyta</taxon>
        <taxon>Tracheophyta</taxon>
        <taxon>Spermatophyta</taxon>
        <taxon>Magnoliopsida</taxon>
        <taxon>Liliopsida</taxon>
        <taxon>Poales</taxon>
        <taxon>Cyperaceae</taxon>
        <taxon>Cyperoideae</taxon>
        <taxon>Rhynchosporeae</taxon>
        <taxon>Rhynchospora</taxon>
    </lineage>
</organism>
<evidence type="ECO:0000256" key="6">
    <source>
        <dbReference type="ARBA" id="ARBA00022840"/>
    </source>
</evidence>
<name>A0AAV8C404_9POAL</name>
<dbReference type="PANTHER" id="PTHR23069">
    <property type="entry name" value="AAA DOMAIN-CONTAINING"/>
    <property type="match status" value="1"/>
</dbReference>
<dbReference type="FunFam" id="3.30.40.10:FF:000739">
    <property type="entry name" value="P-loop containing nucleoside triphosphate hydrolases superfamily protein"/>
    <property type="match status" value="1"/>
</dbReference>
<feature type="compositionally biased region" description="Basic residues" evidence="8">
    <location>
        <begin position="108"/>
        <end position="125"/>
    </location>
</feature>
<keyword evidence="11" id="KW-1185">Reference proteome</keyword>
<evidence type="ECO:0000256" key="7">
    <source>
        <dbReference type="ARBA" id="ARBA00023117"/>
    </source>
</evidence>
<dbReference type="GO" id="GO:0008270">
    <property type="term" value="F:zinc ion binding"/>
    <property type="evidence" value="ECO:0007669"/>
    <property type="project" value="UniProtKB-KW"/>
</dbReference>
<dbReference type="Gene3D" id="1.10.8.60">
    <property type="match status" value="1"/>
</dbReference>
<keyword evidence="6" id="KW-0067">ATP-binding</keyword>
<feature type="domain" description="PHD-type" evidence="9">
    <location>
        <begin position="283"/>
        <end position="403"/>
    </location>
</feature>
<proteinExistence type="inferred from homology"/>
<dbReference type="GO" id="GO:0005524">
    <property type="term" value="F:ATP binding"/>
    <property type="evidence" value="ECO:0007669"/>
    <property type="project" value="UniProtKB-KW"/>
</dbReference>
<feature type="compositionally biased region" description="Polar residues" evidence="8">
    <location>
        <begin position="1461"/>
        <end position="1477"/>
    </location>
</feature>
<evidence type="ECO:0000256" key="4">
    <source>
        <dbReference type="ARBA" id="ARBA00022771"/>
    </source>
</evidence>
<feature type="compositionally biased region" description="Basic and acidic residues" evidence="8">
    <location>
        <begin position="1328"/>
        <end position="1340"/>
    </location>
</feature>
<dbReference type="Proteomes" id="UP001140206">
    <property type="component" value="Chromosome 5"/>
</dbReference>
<feature type="region of interest" description="Disordered" evidence="8">
    <location>
        <begin position="1294"/>
        <end position="1341"/>
    </location>
</feature>
<dbReference type="SUPFAM" id="SSF52540">
    <property type="entry name" value="P-loop containing nucleoside triphosphate hydrolases"/>
    <property type="match status" value="1"/>
</dbReference>
<feature type="region of interest" description="Disordered" evidence="8">
    <location>
        <begin position="1445"/>
        <end position="1477"/>
    </location>
</feature>
<evidence type="ECO:0000256" key="3">
    <source>
        <dbReference type="ARBA" id="ARBA00022741"/>
    </source>
</evidence>
<evidence type="ECO:0000256" key="1">
    <source>
        <dbReference type="ARBA" id="ARBA00006914"/>
    </source>
</evidence>
<evidence type="ECO:0000256" key="2">
    <source>
        <dbReference type="ARBA" id="ARBA00022723"/>
    </source>
</evidence>
<protein>
    <submittedName>
        <fullName evidence="10">TAT-binding-like protein</fullName>
    </submittedName>
</protein>
<evidence type="ECO:0000313" key="10">
    <source>
        <dbReference type="EMBL" id="KAJ4750245.1"/>
    </source>
</evidence>
<dbReference type="PROSITE" id="PS00674">
    <property type="entry name" value="AAA"/>
    <property type="match status" value="1"/>
</dbReference>
<dbReference type="Gene3D" id="3.30.40.10">
    <property type="entry name" value="Zinc/RING finger domain, C3HC4 (zinc finger)"/>
    <property type="match status" value="1"/>
</dbReference>
<keyword evidence="3" id="KW-0547">Nucleotide-binding</keyword>
<evidence type="ECO:0000313" key="11">
    <source>
        <dbReference type="Proteomes" id="UP001140206"/>
    </source>
</evidence>
<dbReference type="InterPro" id="IPR003960">
    <property type="entry name" value="ATPase_AAA_CS"/>
</dbReference>
<keyword evidence="4" id="KW-0863">Zinc-finger</keyword>
<dbReference type="PANTHER" id="PTHR23069:SF7">
    <property type="entry name" value="P-LOOP CONTAINING NUCLEOSIDE TRIPHOSPHATE HYDROLASES SUPERFAMILY PROTEIN"/>
    <property type="match status" value="1"/>
</dbReference>
<dbReference type="GO" id="GO:0016887">
    <property type="term" value="F:ATP hydrolysis activity"/>
    <property type="evidence" value="ECO:0007669"/>
    <property type="project" value="InterPro"/>
</dbReference>
<keyword evidence="7" id="KW-0103">Bromodomain</keyword>
<dbReference type="GO" id="GO:0003682">
    <property type="term" value="F:chromatin binding"/>
    <property type="evidence" value="ECO:0007669"/>
    <property type="project" value="TreeGrafter"/>
</dbReference>
<accession>A0AAV8C404</accession>
<feature type="compositionally biased region" description="Low complexity" evidence="8">
    <location>
        <begin position="60"/>
        <end position="72"/>
    </location>
</feature>
<feature type="region of interest" description="Disordered" evidence="8">
    <location>
        <begin position="1"/>
        <end position="160"/>
    </location>
</feature>
<comment type="similarity">
    <text evidence="1">Belongs to the AAA ATPase family.</text>
</comment>
<dbReference type="EMBL" id="JAMFTS010000005">
    <property type="protein sequence ID" value="KAJ4750245.1"/>
    <property type="molecule type" value="Genomic_DNA"/>
</dbReference>
<dbReference type="InterPro" id="IPR027417">
    <property type="entry name" value="P-loop_NTPase"/>
</dbReference>
<gene>
    <name evidence="10" type="ORF">LUZ62_084650</name>
</gene>
<dbReference type="InterPro" id="IPR013083">
    <property type="entry name" value="Znf_RING/FYVE/PHD"/>
</dbReference>
<evidence type="ECO:0000256" key="8">
    <source>
        <dbReference type="SAM" id="MobiDB-lite"/>
    </source>
</evidence>
<evidence type="ECO:0000259" key="9">
    <source>
        <dbReference type="PROSITE" id="PS51805"/>
    </source>
</evidence>
<dbReference type="GO" id="GO:0006337">
    <property type="term" value="P:nucleosome disassembly"/>
    <property type="evidence" value="ECO:0007669"/>
    <property type="project" value="TreeGrafter"/>
</dbReference>
<reference evidence="10" key="1">
    <citation type="submission" date="2022-08" db="EMBL/GenBank/DDBJ databases">
        <authorList>
            <person name="Marques A."/>
        </authorList>
    </citation>
    <scope>NUCLEOTIDE SEQUENCE</scope>
    <source>
        <strain evidence="10">RhyPub2mFocal</strain>
        <tissue evidence="10">Leaves</tissue>
    </source>
</reference>
<dbReference type="Pfam" id="PF00004">
    <property type="entry name" value="AAA"/>
    <property type="match status" value="1"/>
</dbReference>
<dbReference type="SMART" id="SM00382">
    <property type="entry name" value="AAA"/>
    <property type="match status" value="1"/>
</dbReference>
<feature type="compositionally biased region" description="Polar residues" evidence="8">
    <location>
        <begin position="1296"/>
        <end position="1327"/>
    </location>
</feature>
<dbReference type="InterPro" id="IPR034732">
    <property type="entry name" value="EPHD"/>
</dbReference>
<dbReference type="Gene3D" id="3.40.50.300">
    <property type="entry name" value="P-loop containing nucleotide triphosphate hydrolases"/>
    <property type="match status" value="1"/>
</dbReference>
<dbReference type="FunFam" id="3.40.50.300:FF:000061">
    <property type="entry name" value="ATPase family, AAA domain-containing 2"/>
    <property type="match status" value="1"/>
</dbReference>
<dbReference type="GO" id="GO:0006334">
    <property type="term" value="P:nucleosome assembly"/>
    <property type="evidence" value="ECO:0007669"/>
    <property type="project" value="TreeGrafter"/>
</dbReference>
<dbReference type="InterPro" id="IPR003593">
    <property type="entry name" value="AAA+_ATPase"/>
</dbReference>
<dbReference type="FunFam" id="1.10.8.60:FF:000084">
    <property type="entry name" value="p-loop containing nucleoside triphosphate hydrolase superfamily protein"/>
    <property type="match status" value="1"/>
</dbReference>
<evidence type="ECO:0000256" key="5">
    <source>
        <dbReference type="ARBA" id="ARBA00022833"/>
    </source>
</evidence>
<dbReference type="InterPro" id="IPR003959">
    <property type="entry name" value="ATPase_AAA_core"/>
</dbReference>
<dbReference type="GO" id="GO:0045815">
    <property type="term" value="P:transcription initiation-coupled chromatin remodeling"/>
    <property type="evidence" value="ECO:0007669"/>
    <property type="project" value="TreeGrafter"/>
</dbReference>
<dbReference type="PROSITE" id="PS51805">
    <property type="entry name" value="EPHD"/>
    <property type="match status" value="1"/>
</dbReference>
<keyword evidence="5" id="KW-0862">Zinc</keyword>
<keyword evidence="2" id="KW-0479">Metal-binding</keyword>
<sequence>MVRAKKKQKRLDAIVDNPSFPPSPSSSSLRRSSRERRAPVVLDSSPVPSHRKKRPRIDDSSPTTLNSSGSSTRRSKEVKIQKAISFDSNNHDGDRWISRQRENPKGKTNLRGRKKKKKSKFRFNRKNADNGSIEISPVADRVGISSLGGEEGPSKNDEPLAELSVIQEELNEDNLNEESLEVNGMNQSENLNSKDQISNPVDETDPVVAQQTEATVSAEKSDEKVMCENENVLKVDRDAMRKSEIKEGRRCGLCGGGTDGRPPKVLVRDLNAAHESDKEAYEELSGSEEPNYDVWDGFGQEPGWLGRLLGPIRDQYGISRIWVHQNCAVWSPEVYFAGPGYLKSVRAALYRGRALKCSRCGRPGATVGCRVDRCPKTYHLPCSRADGSIFDHKKFLIACNDHRHLFQPQGNKLTLLLRKLKLKKLQVDLKRRSDEARRKDLEAEDKWLENCGEDEEFLKRESKRLHRDLLRIAPTYIGGSCESPQFSEGWESVAGLQDVIRCMKEVVILPLLYPEVFDSLSLTPPRGVLLHGHPGTGKTLVVRALIGACSRGDRKIAYFARKGADCLGKYVGDAERQLRLLFQVAEKSQPSIIFFDEIDGLAPCRSRRQDQTHNSVVATLLSLMDGLKSRGSVVVIGATNRPDAVDPALRRPGRFDREIYFPLPTCEDRAAILSLHTKSWPGPVSGSLLSSVANQTVGYAGADLRSVCTQAAINALKRQCPLSEILSLAEKGFFNGTSGPPPLPHISVDESDWLLALASAPPPCSRREAGAAASDVVALPLESHLVPCFLKPLCWLLVSLSLDERLWLPSSLMKTLTIVKGVIFSDMERNKVPIPLWPTHIYSFIEKEDVANELVKVLTNYGIITGQMGLDLGTPCNDVNSNKFGLSRSERSVNDLKSDFMHSKLKGFRVLIGGHHQSGQQRLASCFLHAFLGQIDIHKVNLATMSQEGNGDIISGLTQILMRCLNFGRCIIYMPRIDLWAVDKPQKNGSSNGKSNSEAGELARVSEIWSTFTEQIDSACTSMSTIILATSEIQLDDLPIEIMQFFNTSTSGQPNAHTIPRFSVNLNSAFNPNEVINSCAFRLSHELILRYIQLVHQSTHDAELKSPLQFPLSNKTEMETKTGEFSSAAAAEIPSSIPTKPAKSNILVGAIWSFGYQILRYPQFSELCWVTSKLREGPSAGTKGPWKGWPFNTCVVRTDSTTSTTKESKKDQGGTVRGLVAVGLRAYRGEYSSVYEVCSDVRQVLELLVQKIRARVLEKRDPYRYFHILTQVAFLDDMVLNWAYSFQRSYGDKQIRSSSTKPSDGNPCNDTCDISRSNPSPVQQGSSEKVETEAQHEPSRADAVTISNDVIADQSALPGTADDRMELEPPIGVLVSGPNEELAMDPPIEAPMLDPSVDEMVSSETKELQTLTEAILKESQNQSHENGISDLTTLPKTQEITTATETISKDSPIPACESRGTEPTSSENQDPPTSTETIFASRKKDSCTYICCHKCFHEVHAAVHKAVSKFWRAHANCSTVEDMHDIFTSYSLNLISAISKNHETPSERQHEEAHSSSCPCHEKSSGTAELAPRDCECHLSNGEGDEDITLRFLFKDGILIPTHLCSTADGTEALHCSWKRLCVCPVLDLLNFR</sequence>
<dbReference type="InterPro" id="IPR041569">
    <property type="entry name" value="AAA_lid_3"/>
</dbReference>
<dbReference type="InterPro" id="IPR045199">
    <property type="entry name" value="ATAD2-like"/>
</dbReference>
<dbReference type="GO" id="GO:0042393">
    <property type="term" value="F:histone binding"/>
    <property type="evidence" value="ECO:0007669"/>
    <property type="project" value="TreeGrafter"/>
</dbReference>